<proteinExistence type="predicted"/>
<evidence type="ECO:0000256" key="1">
    <source>
        <dbReference type="SAM" id="MobiDB-lite"/>
    </source>
</evidence>
<evidence type="ECO:0000313" key="3">
    <source>
        <dbReference type="Proteomes" id="UP001190700"/>
    </source>
</evidence>
<feature type="compositionally biased region" description="Acidic residues" evidence="1">
    <location>
        <begin position="100"/>
        <end position="109"/>
    </location>
</feature>
<dbReference type="Proteomes" id="UP001190700">
    <property type="component" value="Unassembled WGS sequence"/>
</dbReference>
<evidence type="ECO:0000313" key="2">
    <source>
        <dbReference type="EMBL" id="KAK3261398.1"/>
    </source>
</evidence>
<accession>A0AAE0FKF7</accession>
<dbReference type="EMBL" id="LGRX02016930">
    <property type="protein sequence ID" value="KAK3261398.1"/>
    <property type="molecule type" value="Genomic_DNA"/>
</dbReference>
<sequence length="250" mass="27932">MSNKRQREKETVWGEPLPCLSFPEFQRELPSINSTQTADLSDVYTVYRSLRESGLWKEVNTHFSEALRLFYLSCLPQDPVEHLSPGKVSSGDKRPKHWEDEVDFDDEILATEPKTSLEDPTNREEDTSTADAVMAQDASSTSPSKPPPTAADAAAASSRSETSWAHPTITVPLNTSNVNLTPSRISSLFTLCGDLPCFEKRVTLAFVDANAFVTFSYVYNFMHPPVEAPEDDEDQVDPTLTQLEELTKKQ</sequence>
<feature type="compositionally biased region" description="Low complexity" evidence="1">
    <location>
        <begin position="150"/>
        <end position="164"/>
    </location>
</feature>
<dbReference type="AlphaFoldDB" id="A0AAE0FKF7"/>
<feature type="region of interest" description="Disordered" evidence="1">
    <location>
        <begin position="83"/>
        <end position="164"/>
    </location>
</feature>
<keyword evidence="3" id="KW-1185">Reference proteome</keyword>
<feature type="region of interest" description="Disordered" evidence="1">
    <location>
        <begin position="227"/>
        <end position="250"/>
    </location>
</feature>
<gene>
    <name evidence="2" type="ORF">CYMTET_29695</name>
</gene>
<comment type="caution">
    <text evidence="2">The sequence shown here is derived from an EMBL/GenBank/DDBJ whole genome shotgun (WGS) entry which is preliminary data.</text>
</comment>
<name>A0AAE0FKF7_9CHLO</name>
<feature type="compositionally biased region" description="Basic and acidic residues" evidence="1">
    <location>
        <begin position="90"/>
        <end position="99"/>
    </location>
</feature>
<organism evidence="2 3">
    <name type="scientific">Cymbomonas tetramitiformis</name>
    <dbReference type="NCBI Taxonomy" id="36881"/>
    <lineage>
        <taxon>Eukaryota</taxon>
        <taxon>Viridiplantae</taxon>
        <taxon>Chlorophyta</taxon>
        <taxon>Pyramimonadophyceae</taxon>
        <taxon>Pyramimonadales</taxon>
        <taxon>Pyramimonadaceae</taxon>
        <taxon>Cymbomonas</taxon>
    </lineage>
</organism>
<reference evidence="2 3" key="1">
    <citation type="journal article" date="2015" name="Genome Biol. Evol.">
        <title>Comparative Genomics of a Bacterivorous Green Alga Reveals Evolutionary Causalities and Consequences of Phago-Mixotrophic Mode of Nutrition.</title>
        <authorList>
            <person name="Burns J.A."/>
            <person name="Paasch A."/>
            <person name="Narechania A."/>
            <person name="Kim E."/>
        </authorList>
    </citation>
    <scope>NUCLEOTIDE SEQUENCE [LARGE SCALE GENOMIC DNA]</scope>
    <source>
        <strain evidence="2 3">PLY_AMNH</strain>
    </source>
</reference>
<feature type="compositionally biased region" description="Basic and acidic residues" evidence="1">
    <location>
        <begin position="115"/>
        <end position="126"/>
    </location>
</feature>
<protein>
    <submittedName>
        <fullName evidence="2">Uncharacterized protein</fullName>
    </submittedName>
</protein>